<evidence type="ECO:0000313" key="2">
    <source>
        <dbReference type="Proteomes" id="UP000670947"/>
    </source>
</evidence>
<keyword evidence="2" id="KW-1185">Reference proteome</keyword>
<organism evidence="1 2">
    <name type="scientific">Paenibacillus artemisiicola</name>
    <dbReference type="NCBI Taxonomy" id="1172618"/>
    <lineage>
        <taxon>Bacteria</taxon>
        <taxon>Bacillati</taxon>
        <taxon>Bacillota</taxon>
        <taxon>Bacilli</taxon>
        <taxon>Bacillales</taxon>
        <taxon>Paenibacillaceae</taxon>
        <taxon>Paenibacillus</taxon>
    </lineage>
</organism>
<dbReference type="EMBL" id="JAGGDJ010000011">
    <property type="protein sequence ID" value="MBO7745610.1"/>
    <property type="molecule type" value="Genomic_DNA"/>
</dbReference>
<name>A0ABS3WBB7_9BACL</name>
<reference evidence="1 2" key="1">
    <citation type="submission" date="2021-03" db="EMBL/GenBank/DDBJ databases">
        <title>Paenibacillus artemisicola MWE-103 whole genome sequence.</title>
        <authorList>
            <person name="Ham Y.J."/>
        </authorList>
    </citation>
    <scope>NUCLEOTIDE SEQUENCE [LARGE SCALE GENOMIC DNA]</scope>
    <source>
        <strain evidence="1 2">MWE-103</strain>
    </source>
</reference>
<dbReference type="InterPro" id="IPR050490">
    <property type="entry name" value="Bact_solute-bd_prot1"/>
</dbReference>
<evidence type="ECO:0000313" key="1">
    <source>
        <dbReference type="EMBL" id="MBO7745610.1"/>
    </source>
</evidence>
<sequence length="543" mass="59628">MLIVITSLALSGCGGSGSDNAGGASGTAGSAAPEGTASKPVTIGFFAPQGKAPLEDNDYTKYVEQKFNVSIKWDLAPTDALVDRRQLLLASGDYPEVFLEGKFTNADLLTYGKQGVLIPLNGLIDKYAPNLKAMMDKKPYLKEAMTAPDGNIYGIPRFNECYHCTFSQKFWINKEWLDKLGFSVPTTTDELYAVLKAFKTKDPNGNGKADEIPLTGAPNKYVWNGNIDAYLMNAFIYNDNDKYLTVADGKVDFAPNKPQWKEGLAYMHKLYGEGLIDKASFTQNDQAIGQLGNREGDEVVGSITTALLSYLVNTYDDTITRHKHWVIVPPLKGPEGVQLAGMSQGFGEFAMAITNKASEAQQIAAIQIADYAFSEEGALLSEYGVKEGIGWKKAEADEKNIDGKPAKYSFSNLQPVDPNVVRNDSWTLLGPKDLSKDFRDLFATAQDPLTSAGYEKRLADATKTYAPYAPKAFYPSSTFIRPEDTDTMAQLSTSIKDYVQSNMAQFIIGDKSLDKDWDAYVKGFDGLNLPQYVQIYQSALEKK</sequence>
<dbReference type="SUPFAM" id="SSF53850">
    <property type="entry name" value="Periplasmic binding protein-like II"/>
    <property type="match status" value="1"/>
</dbReference>
<dbReference type="PANTHER" id="PTHR43649">
    <property type="entry name" value="ARABINOSE-BINDING PROTEIN-RELATED"/>
    <property type="match status" value="1"/>
</dbReference>
<dbReference type="Gene3D" id="3.40.190.10">
    <property type="entry name" value="Periplasmic binding protein-like II"/>
    <property type="match status" value="2"/>
</dbReference>
<dbReference type="Proteomes" id="UP000670947">
    <property type="component" value="Unassembled WGS sequence"/>
</dbReference>
<dbReference type="PANTHER" id="PTHR43649:SF12">
    <property type="entry name" value="DIACETYLCHITOBIOSE BINDING PROTEIN DASA"/>
    <property type="match status" value="1"/>
</dbReference>
<proteinExistence type="predicted"/>
<gene>
    <name evidence="1" type="ORF">I8J29_15475</name>
</gene>
<protein>
    <submittedName>
        <fullName evidence="1">Extracellular solute-binding protein</fullName>
    </submittedName>
</protein>
<comment type="caution">
    <text evidence="1">The sequence shown here is derived from an EMBL/GenBank/DDBJ whole genome shotgun (WGS) entry which is preliminary data.</text>
</comment>
<accession>A0ABS3WBB7</accession>